<keyword evidence="4" id="KW-1185">Reference proteome</keyword>
<dbReference type="InterPro" id="IPR000086">
    <property type="entry name" value="NUDIX_hydrolase_dom"/>
</dbReference>
<dbReference type="OrthoDB" id="77989at2759"/>
<proteinExistence type="predicted"/>
<evidence type="ECO:0000259" key="2">
    <source>
        <dbReference type="PROSITE" id="PS51462"/>
    </source>
</evidence>
<feature type="region of interest" description="Disordered" evidence="1">
    <location>
        <begin position="308"/>
        <end position="346"/>
    </location>
</feature>
<dbReference type="Gene3D" id="3.90.79.10">
    <property type="entry name" value="Nucleoside Triphosphate Pyrophosphohydrolase"/>
    <property type="match status" value="1"/>
</dbReference>
<dbReference type="InterPro" id="IPR045121">
    <property type="entry name" value="CoAse"/>
</dbReference>
<sequence>MLSGIPGVDLALLTQVTRHLAERRLHVYRPGSRRSAAALVLRFGDDTQRTLTKALSTFRAATARRGYADPDATEAKVSGAASLPCGSGRTSSRFSSAAASAASSSIARDSADGGWTDPLEFFEYLAHHRCHHPYADFVDAGAPSSLQLLFLKRTNREARRWSGQIVFPGGRRDPDDHDDFDTVCRETYEEIGFPLQHHREFMCLGRLPDYQLHSRIVGSRGFVQARFVFLHVGDITPTLQLASHAVESVRWVPLRTLTAAHVERGRVVHPLRSFVNPQDADTRLMVGEVFPNTYLSFPSLLLPGAPAPSSSSATAGGTEAGGKGCSEDGGTPRTREDASPASPGSPSWRVWGLTLRTANELLSLDSCQAFDWPFVESNSRLLQYGVLFPMHGYYELLYQFYWWRAWMTAKMRLRTREGCVAGRGETNAGDEQHASSTLGSSRSGSRSSAPLSHLSRERQRWRCVLYGSSMERRYAVLPASAGALLRAAPATPTAEHVVCFAAALGLVVCALYTVAAAIASVGAAVGAALGVKADLDGEARRRAYYDANAPISVVRHRRPAAGASAEMRSLENATAHGDTVISAADAVAPSRETSDSRSWWLRQLRGSRVPCWRATADEAALSAELRSTTEVLHGEPLLHSDSAVPQDTRRRLPTSTEMPAVKQHLTGKTSAAMRPTSSDAGEVLEPITVSPSRVTPTTDHLTTSSAISTVSVDAIRDCGSAEDAYEVGKGRGDVGPAVTGVAVPAEHLVAAAMPADVAGLRHEEELKAIMRRYRPQSTANR</sequence>
<dbReference type="VEuPathDB" id="TriTrypDB:LdBPK_070500.1"/>
<dbReference type="PANTHER" id="PTHR12992">
    <property type="entry name" value="NUDIX HYDROLASE"/>
    <property type="match status" value="1"/>
</dbReference>
<feature type="region of interest" description="Disordered" evidence="1">
    <location>
        <begin position="423"/>
        <end position="453"/>
    </location>
</feature>
<evidence type="ECO:0000256" key="1">
    <source>
        <dbReference type="SAM" id="MobiDB-lite"/>
    </source>
</evidence>
<evidence type="ECO:0000313" key="4">
    <source>
        <dbReference type="Proteomes" id="UP000274082"/>
    </source>
</evidence>
<dbReference type="AlphaFoldDB" id="A0A3S7WPU2"/>
<dbReference type="EMBL" id="CP029506">
    <property type="protein sequence ID" value="AYU76203.1"/>
    <property type="molecule type" value="Genomic_DNA"/>
</dbReference>
<dbReference type="GO" id="GO:0010945">
    <property type="term" value="F:coenzyme A diphosphatase activity"/>
    <property type="evidence" value="ECO:0007669"/>
    <property type="project" value="InterPro"/>
</dbReference>
<organism evidence="3 4">
    <name type="scientific">Leishmania donovani</name>
    <dbReference type="NCBI Taxonomy" id="5661"/>
    <lineage>
        <taxon>Eukaryota</taxon>
        <taxon>Discoba</taxon>
        <taxon>Euglenozoa</taxon>
        <taxon>Kinetoplastea</taxon>
        <taxon>Metakinetoplastina</taxon>
        <taxon>Trypanosomatida</taxon>
        <taxon>Trypanosomatidae</taxon>
        <taxon>Leishmaniinae</taxon>
        <taxon>Leishmania</taxon>
    </lineage>
</organism>
<gene>
    <name evidence="3" type="ORF">LdCL_070008500</name>
</gene>
<feature type="compositionally biased region" description="Low complexity" evidence="1">
    <location>
        <begin position="308"/>
        <end position="317"/>
    </location>
</feature>
<accession>A0A3S7WPU2</accession>
<dbReference type="InterPro" id="IPR015797">
    <property type="entry name" value="NUDIX_hydrolase-like_dom_sf"/>
</dbReference>
<dbReference type="PANTHER" id="PTHR12992:SF44">
    <property type="entry name" value="NUDIX HYDROLASE DOMAIN-CONTAINING PROTEIN"/>
    <property type="match status" value="1"/>
</dbReference>
<dbReference type="Pfam" id="PF00293">
    <property type="entry name" value="NUDIX"/>
    <property type="match status" value="1"/>
</dbReference>
<feature type="domain" description="Nudix hydrolase" evidence="2">
    <location>
        <begin position="129"/>
        <end position="275"/>
    </location>
</feature>
<dbReference type="Proteomes" id="UP000274082">
    <property type="component" value="Chromosome 7"/>
</dbReference>
<protein>
    <submittedName>
        <fullName evidence="3">NUDIX family hydrolase, putative</fullName>
    </submittedName>
</protein>
<feature type="compositionally biased region" description="Low complexity" evidence="1">
    <location>
        <begin position="434"/>
        <end position="453"/>
    </location>
</feature>
<keyword evidence="3" id="KW-0378">Hydrolase</keyword>
<dbReference type="PROSITE" id="PS51462">
    <property type="entry name" value="NUDIX"/>
    <property type="match status" value="1"/>
</dbReference>
<name>A0A3S7WPU2_LEIDO</name>
<dbReference type="SUPFAM" id="SSF55811">
    <property type="entry name" value="Nudix"/>
    <property type="match status" value="1"/>
</dbReference>
<dbReference type="VEuPathDB" id="TriTrypDB:LdCL_070008500"/>
<dbReference type="VEuPathDB" id="TriTrypDB:LDHU3_07.0420"/>
<evidence type="ECO:0000313" key="3">
    <source>
        <dbReference type="EMBL" id="AYU76203.1"/>
    </source>
</evidence>
<reference evidence="3 4" key="1">
    <citation type="journal article" date="2018" name="Sci. Rep.">
        <title>A complete Leishmania donovani reference genome identifies novel genetic variations associated with virulence.</title>
        <authorList>
            <person name="Lypaczewski P."/>
            <person name="Hoshizaki J."/>
            <person name="Zhang W.-W."/>
            <person name="McCall L.-I."/>
            <person name="Torcivia-Rodriguez J."/>
            <person name="Simonyan V."/>
            <person name="Kaur A."/>
            <person name="Dewar K."/>
            <person name="Matlashewski G."/>
        </authorList>
    </citation>
    <scope>NUCLEOTIDE SEQUENCE [LARGE SCALE GENOMIC DNA]</scope>
    <source>
        <strain evidence="3 4">LdCL</strain>
    </source>
</reference>